<feature type="transmembrane region" description="Helical" evidence="6">
    <location>
        <begin position="101"/>
        <end position="120"/>
    </location>
</feature>
<feature type="transmembrane region" description="Helical" evidence="6">
    <location>
        <begin position="43"/>
        <end position="63"/>
    </location>
</feature>
<protein>
    <submittedName>
        <fullName evidence="8">DMT family transporter</fullName>
    </submittedName>
</protein>
<feature type="transmembrane region" description="Helical" evidence="6">
    <location>
        <begin position="156"/>
        <end position="173"/>
    </location>
</feature>
<evidence type="ECO:0000256" key="5">
    <source>
        <dbReference type="ARBA" id="ARBA00023136"/>
    </source>
</evidence>
<organism evidence="8 9">
    <name type="scientific">Membranihabitans marinus</name>
    <dbReference type="NCBI Taxonomy" id="1227546"/>
    <lineage>
        <taxon>Bacteria</taxon>
        <taxon>Pseudomonadati</taxon>
        <taxon>Bacteroidota</taxon>
        <taxon>Saprospiria</taxon>
        <taxon>Saprospirales</taxon>
        <taxon>Saprospiraceae</taxon>
        <taxon>Membranihabitans</taxon>
    </lineage>
</organism>
<evidence type="ECO:0000256" key="2">
    <source>
        <dbReference type="ARBA" id="ARBA00007362"/>
    </source>
</evidence>
<proteinExistence type="inferred from homology"/>
<dbReference type="EMBL" id="JAHVHU010000006">
    <property type="protein sequence ID" value="MBY5957682.1"/>
    <property type="molecule type" value="Genomic_DNA"/>
</dbReference>
<feature type="transmembrane region" description="Helical" evidence="6">
    <location>
        <begin position="272"/>
        <end position="290"/>
    </location>
</feature>
<evidence type="ECO:0000259" key="7">
    <source>
        <dbReference type="Pfam" id="PF00892"/>
    </source>
</evidence>
<evidence type="ECO:0000256" key="1">
    <source>
        <dbReference type="ARBA" id="ARBA00004141"/>
    </source>
</evidence>
<feature type="domain" description="EamA" evidence="7">
    <location>
        <begin position="13"/>
        <end position="142"/>
    </location>
</feature>
<keyword evidence="9" id="KW-1185">Reference proteome</keyword>
<feature type="transmembrane region" description="Helical" evidence="6">
    <location>
        <begin position="70"/>
        <end position="89"/>
    </location>
</feature>
<dbReference type="InterPro" id="IPR000620">
    <property type="entry name" value="EamA_dom"/>
</dbReference>
<keyword evidence="3 6" id="KW-0812">Transmembrane</keyword>
<dbReference type="GO" id="GO:0016020">
    <property type="term" value="C:membrane"/>
    <property type="evidence" value="ECO:0007669"/>
    <property type="project" value="UniProtKB-SubCell"/>
</dbReference>
<name>A0A953HL64_9BACT</name>
<dbReference type="PANTHER" id="PTHR32322:SF2">
    <property type="entry name" value="EAMA DOMAIN-CONTAINING PROTEIN"/>
    <property type="match status" value="1"/>
</dbReference>
<comment type="caution">
    <text evidence="8">The sequence shown here is derived from an EMBL/GenBank/DDBJ whole genome shotgun (WGS) entry which is preliminary data.</text>
</comment>
<feature type="transmembrane region" description="Helical" evidence="6">
    <location>
        <begin position="12"/>
        <end position="31"/>
    </location>
</feature>
<evidence type="ECO:0000313" key="8">
    <source>
        <dbReference type="EMBL" id="MBY5957682.1"/>
    </source>
</evidence>
<evidence type="ECO:0000256" key="4">
    <source>
        <dbReference type="ARBA" id="ARBA00022989"/>
    </source>
</evidence>
<dbReference type="InterPro" id="IPR050638">
    <property type="entry name" value="AA-Vitamin_Transporters"/>
</dbReference>
<dbReference type="SUPFAM" id="SSF103481">
    <property type="entry name" value="Multidrug resistance efflux transporter EmrE"/>
    <property type="match status" value="2"/>
</dbReference>
<dbReference type="PANTHER" id="PTHR32322">
    <property type="entry name" value="INNER MEMBRANE TRANSPORTER"/>
    <property type="match status" value="1"/>
</dbReference>
<feature type="transmembrane region" description="Helical" evidence="6">
    <location>
        <begin position="132"/>
        <end position="150"/>
    </location>
</feature>
<keyword evidence="5 6" id="KW-0472">Membrane</keyword>
<gene>
    <name evidence="8" type="ORF">KUV50_06045</name>
</gene>
<sequence length="295" mass="31882">MIQSGGGSPTFKSYLTLFVLTLVWGTSFILIKKGLVSFSGMQVGALRIGIAFLVLLPLAVRALYRIPKKYMWAVLAVGIFSSFVPSFLIPLGQVKTDSSTAGILVSMTPMFTYLWGITLFEQDYSHKRTIGVGVGLIGAVSLMIEPGVTVGINSSALYILASTIMYGVSGNIVHRNLKDVDSTDITAVSFFLIGFPALIYLGATDFVEIMQSDPQAWFSLGAVAILAVVGTALALLLFWKLVQQTDPVFGSTTTYLVPIVAILWGIADGETILPHQFVGFALILLSVFLVQKRRK</sequence>
<feature type="domain" description="EamA" evidence="7">
    <location>
        <begin position="155"/>
        <end position="290"/>
    </location>
</feature>
<feature type="transmembrane region" description="Helical" evidence="6">
    <location>
        <begin position="248"/>
        <end position="266"/>
    </location>
</feature>
<keyword evidence="4 6" id="KW-1133">Transmembrane helix</keyword>
<dbReference type="Pfam" id="PF00892">
    <property type="entry name" value="EamA"/>
    <property type="match status" value="2"/>
</dbReference>
<evidence type="ECO:0000256" key="3">
    <source>
        <dbReference type="ARBA" id="ARBA00022692"/>
    </source>
</evidence>
<dbReference type="Proteomes" id="UP000753961">
    <property type="component" value="Unassembled WGS sequence"/>
</dbReference>
<accession>A0A953HL64</accession>
<dbReference type="AlphaFoldDB" id="A0A953HL64"/>
<comment type="subcellular location">
    <subcellularLocation>
        <location evidence="1">Membrane</location>
        <topology evidence="1">Multi-pass membrane protein</topology>
    </subcellularLocation>
</comment>
<feature type="transmembrane region" description="Helical" evidence="6">
    <location>
        <begin position="185"/>
        <end position="203"/>
    </location>
</feature>
<feature type="transmembrane region" description="Helical" evidence="6">
    <location>
        <begin position="215"/>
        <end position="239"/>
    </location>
</feature>
<comment type="similarity">
    <text evidence="2">Belongs to the EamA transporter family.</text>
</comment>
<evidence type="ECO:0000256" key="6">
    <source>
        <dbReference type="SAM" id="Phobius"/>
    </source>
</evidence>
<dbReference type="InterPro" id="IPR037185">
    <property type="entry name" value="EmrE-like"/>
</dbReference>
<evidence type="ECO:0000313" key="9">
    <source>
        <dbReference type="Proteomes" id="UP000753961"/>
    </source>
</evidence>
<dbReference type="RefSeq" id="WP_222579206.1">
    <property type="nucleotide sequence ID" value="NZ_JAHVHU010000006.1"/>
</dbReference>
<reference evidence="8" key="1">
    <citation type="submission" date="2021-06" db="EMBL/GenBank/DDBJ databases">
        <title>44 bacteria genomes isolated from Dapeng, Shenzhen.</title>
        <authorList>
            <person name="Zheng W."/>
            <person name="Yu S."/>
            <person name="Huang Y."/>
        </authorList>
    </citation>
    <scope>NUCLEOTIDE SEQUENCE</scope>
    <source>
        <strain evidence="8">DP5N28-2</strain>
    </source>
</reference>